<dbReference type="InterPro" id="IPR027417">
    <property type="entry name" value="P-loop_NTPase"/>
</dbReference>
<protein>
    <submittedName>
        <fullName evidence="7">Heme ABC transporter ATP-binding protein</fullName>
    </submittedName>
</protein>
<gene>
    <name evidence="7" type="ORF">EYR15_06525</name>
</gene>
<dbReference type="EMBL" id="SIUB01000002">
    <property type="protein sequence ID" value="TBN54479.1"/>
    <property type="molecule type" value="Genomic_DNA"/>
</dbReference>
<dbReference type="NCBIfam" id="NF010068">
    <property type="entry name" value="PRK13548.1"/>
    <property type="match status" value="1"/>
</dbReference>
<evidence type="ECO:0000256" key="2">
    <source>
        <dbReference type="ARBA" id="ARBA00022741"/>
    </source>
</evidence>
<proteinExistence type="predicted"/>
<comment type="function">
    <text evidence="5">Part of the ABC transporter complex HmuTUV involved in hemin import. Responsible for energy coupling to the transport system.</text>
</comment>
<keyword evidence="4" id="KW-1278">Translocase</keyword>
<evidence type="ECO:0000256" key="3">
    <source>
        <dbReference type="ARBA" id="ARBA00022840"/>
    </source>
</evidence>
<keyword evidence="1" id="KW-0813">Transport</keyword>
<dbReference type="GO" id="GO:0005524">
    <property type="term" value="F:ATP binding"/>
    <property type="evidence" value="ECO:0007669"/>
    <property type="project" value="UniProtKB-KW"/>
</dbReference>
<comment type="caution">
    <text evidence="7">The sequence shown here is derived from an EMBL/GenBank/DDBJ whole genome shotgun (WGS) entry which is preliminary data.</text>
</comment>
<dbReference type="SMART" id="SM00382">
    <property type="entry name" value="AAA"/>
    <property type="match status" value="1"/>
</dbReference>
<evidence type="ECO:0000313" key="7">
    <source>
        <dbReference type="EMBL" id="TBN54479.1"/>
    </source>
</evidence>
<dbReference type="GO" id="GO:0016887">
    <property type="term" value="F:ATP hydrolysis activity"/>
    <property type="evidence" value="ECO:0007669"/>
    <property type="project" value="InterPro"/>
</dbReference>
<dbReference type="PANTHER" id="PTHR42794">
    <property type="entry name" value="HEMIN IMPORT ATP-BINDING PROTEIN HMUV"/>
    <property type="match status" value="1"/>
</dbReference>
<dbReference type="CDD" id="cd03214">
    <property type="entry name" value="ABC_Iron-Siderophores_B12_Hemin"/>
    <property type="match status" value="1"/>
</dbReference>
<organism evidence="7 8">
    <name type="scientific">Hansschlegelia quercus</name>
    <dbReference type="NCBI Taxonomy" id="2528245"/>
    <lineage>
        <taxon>Bacteria</taxon>
        <taxon>Pseudomonadati</taxon>
        <taxon>Pseudomonadota</taxon>
        <taxon>Alphaproteobacteria</taxon>
        <taxon>Hyphomicrobiales</taxon>
        <taxon>Methylopilaceae</taxon>
        <taxon>Hansschlegelia</taxon>
    </lineage>
</organism>
<dbReference type="Pfam" id="PF00005">
    <property type="entry name" value="ABC_tran"/>
    <property type="match status" value="1"/>
</dbReference>
<evidence type="ECO:0000256" key="1">
    <source>
        <dbReference type="ARBA" id="ARBA00022448"/>
    </source>
</evidence>
<keyword evidence="3 7" id="KW-0067">ATP-binding</keyword>
<dbReference type="SUPFAM" id="SSF52540">
    <property type="entry name" value="P-loop containing nucleoside triphosphate hydrolases"/>
    <property type="match status" value="1"/>
</dbReference>
<dbReference type="Proteomes" id="UP000291613">
    <property type="component" value="Unassembled WGS sequence"/>
</dbReference>
<dbReference type="AlphaFoldDB" id="A0A4Q9GJI5"/>
<sequence length="262" mass="27077">MSGLLAEAVSVRLGGRLVLDQASVLVRPGEVVVLIGPNGAGKSTLLSALAGDVTPTSGRVLLDGAEVGSFRPRALARRRAVLAQTNDLAFPFTVGETARLGLPVGIARREADAIVARNLALVGLGDAAGRPCSELSGGERQRAHLARVMAQLDAEPDGAPRYLMLDEPTANLDLEHQLATLAVARRHAEAGGGVLAVLHDVNLAAMAADVIVALKAGAIVAAGAPHDVVTDKLVRTLYRVDAEVRGVPEGPFLLPQSARSET</sequence>
<feature type="domain" description="ABC transporter" evidence="6">
    <location>
        <begin position="4"/>
        <end position="241"/>
    </location>
</feature>
<dbReference type="InterPro" id="IPR003439">
    <property type="entry name" value="ABC_transporter-like_ATP-bd"/>
</dbReference>
<evidence type="ECO:0000313" key="8">
    <source>
        <dbReference type="Proteomes" id="UP000291613"/>
    </source>
</evidence>
<evidence type="ECO:0000256" key="5">
    <source>
        <dbReference type="ARBA" id="ARBA00037066"/>
    </source>
</evidence>
<name>A0A4Q9GJI5_9HYPH</name>
<keyword evidence="2" id="KW-0547">Nucleotide-binding</keyword>
<keyword evidence="8" id="KW-1185">Reference proteome</keyword>
<dbReference type="RefSeq" id="WP_131002229.1">
    <property type="nucleotide sequence ID" value="NZ_JBHSZR010000005.1"/>
</dbReference>
<accession>A0A4Q9GJI5</accession>
<dbReference type="OrthoDB" id="9810077at2"/>
<dbReference type="Gene3D" id="3.40.50.300">
    <property type="entry name" value="P-loop containing nucleotide triphosphate hydrolases"/>
    <property type="match status" value="1"/>
</dbReference>
<dbReference type="InterPro" id="IPR003593">
    <property type="entry name" value="AAA+_ATPase"/>
</dbReference>
<evidence type="ECO:0000259" key="6">
    <source>
        <dbReference type="PROSITE" id="PS50893"/>
    </source>
</evidence>
<dbReference type="PANTHER" id="PTHR42794:SF1">
    <property type="entry name" value="HEMIN IMPORT ATP-BINDING PROTEIN HMUV"/>
    <property type="match status" value="1"/>
</dbReference>
<evidence type="ECO:0000256" key="4">
    <source>
        <dbReference type="ARBA" id="ARBA00022967"/>
    </source>
</evidence>
<reference evidence="7 8" key="1">
    <citation type="submission" date="2019-02" db="EMBL/GenBank/DDBJ databases">
        <title>Hansschlegelia quercus sp. nov., a novel methylotrophic bacterium from buds of oak (Quercus robur L.).</title>
        <authorList>
            <person name="Agafonova N.V."/>
            <person name="Kaparullina E.N."/>
            <person name="Grouzdev D.S."/>
            <person name="Doronina N.V."/>
        </authorList>
    </citation>
    <scope>NUCLEOTIDE SEQUENCE [LARGE SCALE GENOMIC DNA]</scope>
    <source>
        <strain evidence="7 8">Dub</strain>
    </source>
</reference>
<dbReference type="PROSITE" id="PS50893">
    <property type="entry name" value="ABC_TRANSPORTER_2"/>
    <property type="match status" value="1"/>
</dbReference>